<accession>A0ABW4F5M3</accession>
<keyword evidence="2" id="KW-1185">Reference proteome</keyword>
<sequence length="127" mass="13348">MTRPGGAAGNAAQERHDDRVVPVYAVTGGRTRSAGPDLPVESLVVATDRWAGDLQKEHRMIIELATRPVSLVEVGARLGVPVGVARVLVSDLADAGFLMVHTPPPVGRDGGPATAMLQRLLDGLRAR</sequence>
<evidence type="ECO:0000313" key="1">
    <source>
        <dbReference type="EMBL" id="MFD1521579.1"/>
    </source>
</evidence>
<proteinExistence type="predicted"/>
<dbReference type="EMBL" id="JBHUCO010000037">
    <property type="protein sequence ID" value="MFD1521579.1"/>
    <property type="molecule type" value="Genomic_DNA"/>
</dbReference>
<evidence type="ECO:0000313" key="2">
    <source>
        <dbReference type="Proteomes" id="UP001597114"/>
    </source>
</evidence>
<dbReference type="Pfam" id="PF05331">
    <property type="entry name" value="DUF742"/>
    <property type="match status" value="1"/>
</dbReference>
<comment type="caution">
    <text evidence="1">The sequence shown here is derived from an EMBL/GenBank/DDBJ whole genome shotgun (WGS) entry which is preliminary data.</text>
</comment>
<organism evidence="1 2">
    <name type="scientific">Pseudonocardia yunnanensis</name>
    <dbReference type="NCBI Taxonomy" id="58107"/>
    <lineage>
        <taxon>Bacteria</taxon>
        <taxon>Bacillati</taxon>
        <taxon>Actinomycetota</taxon>
        <taxon>Actinomycetes</taxon>
        <taxon>Pseudonocardiales</taxon>
        <taxon>Pseudonocardiaceae</taxon>
        <taxon>Pseudonocardia</taxon>
    </lineage>
</organism>
<dbReference type="PANTHER" id="PTHR36221:SF1">
    <property type="entry name" value="DUF742 DOMAIN-CONTAINING PROTEIN"/>
    <property type="match status" value="1"/>
</dbReference>
<dbReference type="InterPro" id="IPR007995">
    <property type="entry name" value="DUF742"/>
</dbReference>
<dbReference type="Proteomes" id="UP001597114">
    <property type="component" value="Unassembled WGS sequence"/>
</dbReference>
<gene>
    <name evidence="1" type="ORF">ACFSJD_29065</name>
</gene>
<dbReference type="RefSeq" id="WP_344724080.1">
    <property type="nucleotide sequence ID" value="NZ_BAAAUS010000024.1"/>
</dbReference>
<dbReference type="PANTHER" id="PTHR36221">
    <property type="entry name" value="DUF742 DOMAIN-CONTAINING PROTEIN"/>
    <property type="match status" value="1"/>
</dbReference>
<name>A0ABW4F5M3_9PSEU</name>
<protein>
    <submittedName>
        <fullName evidence="1">DUF742 domain-containing protein</fullName>
    </submittedName>
</protein>
<reference evidence="2" key="1">
    <citation type="journal article" date="2019" name="Int. J. Syst. Evol. Microbiol.">
        <title>The Global Catalogue of Microorganisms (GCM) 10K type strain sequencing project: providing services to taxonomists for standard genome sequencing and annotation.</title>
        <authorList>
            <consortium name="The Broad Institute Genomics Platform"/>
            <consortium name="The Broad Institute Genome Sequencing Center for Infectious Disease"/>
            <person name="Wu L."/>
            <person name="Ma J."/>
        </authorList>
    </citation>
    <scope>NUCLEOTIDE SEQUENCE [LARGE SCALE GENOMIC DNA]</scope>
    <source>
        <strain evidence="2">CCM 7043</strain>
    </source>
</reference>